<name>A0AA88AGE2_FICCA</name>
<keyword evidence="2" id="KW-1185">Reference proteome</keyword>
<gene>
    <name evidence="1" type="ORF">TIFTF001_021687</name>
</gene>
<evidence type="ECO:0000313" key="1">
    <source>
        <dbReference type="EMBL" id="GMN52547.1"/>
    </source>
</evidence>
<comment type="caution">
    <text evidence="1">The sequence shown here is derived from an EMBL/GenBank/DDBJ whole genome shotgun (WGS) entry which is preliminary data.</text>
</comment>
<dbReference type="Proteomes" id="UP001187192">
    <property type="component" value="Unassembled WGS sequence"/>
</dbReference>
<accession>A0AA88AGE2</accession>
<protein>
    <submittedName>
        <fullName evidence="1">Uncharacterized protein</fullName>
    </submittedName>
</protein>
<proteinExistence type="predicted"/>
<dbReference type="AlphaFoldDB" id="A0AA88AGE2"/>
<feature type="non-terminal residue" evidence="1">
    <location>
        <position position="1"/>
    </location>
</feature>
<sequence>NLVVLVPLLLRLEGLQPIRVNTRLLPNLRPHCHRQLLLPRLFCPNTCP</sequence>
<reference evidence="1" key="1">
    <citation type="submission" date="2023-07" db="EMBL/GenBank/DDBJ databases">
        <title>draft genome sequence of fig (Ficus carica).</title>
        <authorList>
            <person name="Takahashi T."/>
            <person name="Nishimura K."/>
        </authorList>
    </citation>
    <scope>NUCLEOTIDE SEQUENCE</scope>
</reference>
<dbReference type="EMBL" id="BTGU01000042">
    <property type="protein sequence ID" value="GMN52547.1"/>
    <property type="molecule type" value="Genomic_DNA"/>
</dbReference>
<evidence type="ECO:0000313" key="2">
    <source>
        <dbReference type="Proteomes" id="UP001187192"/>
    </source>
</evidence>
<organism evidence="1 2">
    <name type="scientific">Ficus carica</name>
    <name type="common">Common fig</name>
    <dbReference type="NCBI Taxonomy" id="3494"/>
    <lineage>
        <taxon>Eukaryota</taxon>
        <taxon>Viridiplantae</taxon>
        <taxon>Streptophyta</taxon>
        <taxon>Embryophyta</taxon>
        <taxon>Tracheophyta</taxon>
        <taxon>Spermatophyta</taxon>
        <taxon>Magnoliopsida</taxon>
        <taxon>eudicotyledons</taxon>
        <taxon>Gunneridae</taxon>
        <taxon>Pentapetalae</taxon>
        <taxon>rosids</taxon>
        <taxon>fabids</taxon>
        <taxon>Rosales</taxon>
        <taxon>Moraceae</taxon>
        <taxon>Ficeae</taxon>
        <taxon>Ficus</taxon>
    </lineage>
</organism>